<keyword evidence="1" id="KW-0472">Membrane</keyword>
<dbReference type="AlphaFoldDB" id="A0A1V9G4W9"/>
<reference evidence="2 3" key="1">
    <citation type="submission" date="2016-03" db="EMBL/GenBank/DDBJ databases">
        <title>Niastella vici sp. nov., isolated from farmland soil.</title>
        <authorList>
            <person name="Chen L."/>
            <person name="Wang D."/>
            <person name="Yang S."/>
            <person name="Wang G."/>
        </authorList>
    </citation>
    <scope>NUCLEOTIDE SEQUENCE [LARGE SCALE GENOMIC DNA]</scope>
    <source>
        <strain evidence="2 3">DJ57</strain>
    </source>
</reference>
<proteinExistence type="predicted"/>
<dbReference type="Proteomes" id="UP000192796">
    <property type="component" value="Unassembled WGS sequence"/>
</dbReference>
<gene>
    <name evidence="2" type="ORF">A3860_17785</name>
</gene>
<feature type="transmembrane region" description="Helical" evidence="1">
    <location>
        <begin position="109"/>
        <end position="131"/>
    </location>
</feature>
<keyword evidence="1" id="KW-0812">Transmembrane</keyword>
<dbReference type="EMBL" id="LVYD01000024">
    <property type="protein sequence ID" value="OQP65516.1"/>
    <property type="molecule type" value="Genomic_DNA"/>
</dbReference>
<comment type="caution">
    <text evidence="2">The sequence shown here is derived from an EMBL/GenBank/DDBJ whole genome shotgun (WGS) entry which is preliminary data.</text>
</comment>
<sequence length="134" mass="16014">MFQILLKYNSQIELTENEKKDLDNWVLAYNHRDELFKQLIKINELQNEIAKIKQVDDFDRFLAGIKQIVPDEYIKISKEKDISIIRSNLLVNVKDYGNEIVLKLIRDHMYWGILSFLLIFVVIFILIFLIIRIS</sequence>
<evidence type="ECO:0000313" key="3">
    <source>
        <dbReference type="Proteomes" id="UP000192796"/>
    </source>
</evidence>
<organism evidence="2 3">
    <name type="scientific">Niastella vici</name>
    <dbReference type="NCBI Taxonomy" id="1703345"/>
    <lineage>
        <taxon>Bacteria</taxon>
        <taxon>Pseudomonadati</taxon>
        <taxon>Bacteroidota</taxon>
        <taxon>Chitinophagia</taxon>
        <taxon>Chitinophagales</taxon>
        <taxon>Chitinophagaceae</taxon>
        <taxon>Niastella</taxon>
    </lineage>
</organism>
<keyword evidence="1" id="KW-1133">Transmembrane helix</keyword>
<evidence type="ECO:0000256" key="1">
    <source>
        <dbReference type="SAM" id="Phobius"/>
    </source>
</evidence>
<protein>
    <submittedName>
        <fullName evidence="2">Uncharacterized protein</fullName>
    </submittedName>
</protein>
<evidence type="ECO:0000313" key="2">
    <source>
        <dbReference type="EMBL" id="OQP65516.1"/>
    </source>
</evidence>
<accession>A0A1V9G4W9</accession>
<name>A0A1V9G4W9_9BACT</name>
<dbReference type="RefSeq" id="WP_081146402.1">
    <property type="nucleotide sequence ID" value="NZ_LVYD01000024.1"/>
</dbReference>
<keyword evidence="3" id="KW-1185">Reference proteome</keyword>